<dbReference type="SMART" id="SM00862">
    <property type="entry name" value="Trans_reg_C"/>
    <property type="match status" value="1"/>
</dbReference>
<evidence type="ECO:0000256" key="3">
    <source>
        <dbReference type="ARBA" id="ARBA00023015"/>
    </source>
</evidence>
<evidence type="ECO:0000256" key="4">
    <source>
        <dbReference type="ARBA" id="ARBA00023125"/>
    </source>
</evidence>
<evidence type="ECO:0000313" key="11">
    <source>
        <dbReference type="Proteomes" id="UP001241072"/>
    </source>
</evidence>
<dbReference type="InterPro" id="IPR036388">
    <property type="entry name" value="WH-like_DNA-bd_sf"/>
</dbReference>
<dbReference type="SMART" id="SM00448">
    <property type="entry name" value="REC"/>
    <property type="match status" value="1"/>
</dbReference>
<comment type="caution">
    <text evidence="10">The sequence shown here is derived from an EMBL/GenBank/DDBJ whole genome shotgun (WGS) entry which is preliminary data.</text>
</comment>
<dbReference type="InterPro" id="IPR011006">
    <property type="entry name" value="CheY-like_superfamily"/>
</dbReference>
<dbReference type="PROSITE" id="PS51755">
    <property type="entry name" value="OMPR_PHOB"/>
    <property type="match status" value="1"/>
</dbReference>
<evidence type="ECO:0000259" key="8">
    <source>
        <dbReference type="PROSITE" id="PS50110"/>
    </source>
</evidence>
<dbReference type="Pfam" id="PF00072">
    <property type="entry name" value="Response_reg"/>
    <property type="match status" value="1"/>
</dbReference>
<proteinExistence type="predicted"/>
<dbReference type="Gene3D" id="1.10.10.10">
    <property type="entry name" value="Winged helix-like DNA-binding domain superfamily/Winged helix DNA-binding domain"/>
    <property type="match status" value="1"/>
</dbReference>
<dbReference type="InterPro" id="IPR001867">
    <property type="entry name" value="OmpR/PhoB-type_DNA-bd"/>
</dbReference>
<evidence type="ECO:0000256" key="2">
    <source>
        <dbReference type="ARBA" id="ARBA00023012"/>
    </source>
</evidence>
<dbReference type="PROSITE" id="PS50110">
    <property type="entry name" value="RESPONSE_REGULATORY"/>
    <property type="match status" value="1"/>
</dbReference>
<gene>
    <name evidence="10" type="ORF">Q5716_11070</name>
</gene>
<feature type="domain" description="Response regulatory" evidence="8">
    <location>
        <begin position="6"/>
        <end position="120"/>
    </location>
</feature>
<dbReference type="PANTHER" id="PTHR48111:SF1">
    <property type="entry name" value="TWO-COMPONENT RESPONSE REGULATOR ORR33"/>
    <property type="match status" value="1"/>
</dbReference>
<evidence type="ECO:0000256" key="7">
    <source>
        <dbReference type="PROSITE-ProRule" id="PRU01091"/>
    </source>
</evidence>
<evidence type="ECO:0000256" key="6">
    <source>
        <dbReference type="PROSITE-ProRule" id="PRU00169"/>
    </source>
</evidence>
<dbReference type="PANTHER" id="PTHR48111">
    <property type="entry name" value="REGULATOR OF RPOS"/>
    <property type="match status" value="1"/>
</dbReference>
<feature type="DNA-binding region" description="OmpR/PhoB-type" evidence="7">
    <location>
        <begin position="128"/>
        <end position="225"/>
    </location>
</feature>
<dbReference type="Gene3D" id="6.10.250.690">
    <property type="match status" value="1"/>
</dbReference>
<organism evidence="10 11">
    <name type="scientific">Antiquaquibacter soli</name>
    <dbReference type="NCBI Taxonomy" id="3064523"/>
    <lineage>
        <taxon>Bacteria</taxon>
        <taxon>Bacillati</taxon>
        <taxon>Actinomycetota</taxon>
        <taxon>Actinomycetes</taxon>
        <taxon>Micrococcales</taxon>
        <taxon>Microbacteriaceae</taxon>
        <taxon>Antiquaquibacter</taxon>
    </lineage>
</organism>
<sequence length="226" mass="24734">MAGPVRMLLVEDDEAIAAAVRDGLRDDGYDVDVETTGLDALIALGRADYSVAAVDVMLPGMDGFELCRRIRESGHRLPVLMLTARDAVEDRVRGLDVGADDYLTKPFAFPELAARLRALTRRHEVLGRTDLVAGDLVLRLDAGRVEAAGAPVSLSPREFQLLRLLASRGGDVVSRDDALDEVWGTRHIEQQIVDQYIAYLRRKLRDAGSATAIETVRGQGYRLVAP</sequence>
<evidence type="ECO:0000313" key="10">
    <source>
        <dbReference type="EMBL" id="MDO7882765.1"/>
    </source>
</evidence>
<dbReference type="InterPro" id="IPR039420">
    <property type="entry name" value="WalR-like"/>
</dbReference>
<evidence type="ECO:0000259" key="9">
    <source>
        <dbReference type="PROSITE" id="PS51755"/>
    </source>
</evidence>
<keyword evidence="1 6" id="KW-0597">Phosphoprotein</keyword>
<dbReference type="SUPFAM" id="SSF52172">
    <property type="entry name" value="CheY-like"/>
    <property type="match status" value="1"/>
</dbReference>
<evidence type="ECO:0000256" key="5">
    <source>
        <dbReference type="ARBA" id="ARBA00023163"/>
    </source>
</evidence>
<feature type="domain" description="OmpR/PhoB-type" evidence="9">
    <location>
        <begin position="128"/>
        <end position="225"/>
    </location>
</feature>
<keyword evidence="2" id="KW-0902">Two-component regulatory system</keyword>
<feature type="modified residue" description="4-aspartylphosphate" evidence="6">
    <location>
        <position position="55"/>
    </location>
</feature>
<keyword evidence="4 7" id="KW-0238">DNA-binding</keyword>
<keyword evidence="3" id="KW-0805">Transcription regulation</keyword>
<dbReference type="CDD" id="cd17624">
    <property type="entry name" value="REC_OmpR_PmrA-like"/>
    <property type="match status" value="1"/>
</dbReference>
<dbReference type="RefSeq" id="WP_305003197.1">
    <property type="nucleotide sequence ID" value="NZ_JAUQUB010000002.1"/>
</dbReference>
<protein>
    <submittedName>
        <fullName evidence="10">Response regulator transcription factor</fullName>
    </submittedName>
</protein>
<keyword evidence="5" id="KW-0804">Transcription</keyword>
<dbReference type="Proteomes" id="UP001241072">
    <property type="component" value="Unassembled WGS sequence"/>
</dbReference>
<evidence type="ECO:0000256" key="1">
    <source>
        <dbReference type="ARBA" id="ARBA00022553"/>
    </source>
</evidence>
<accession>A0ABT9BP18</accession>
<reference evidence="10 11" key="1">
    <citation type="submission" date="2023-07" db="EMBL/GenBank/DDBJ databases">
        <title>Protaetiibacter sp. nov WY-16 isolated from soil.</title>
        <authorList>
            <person name="Liu B."/>
            <person name="Wan Y."/>
        </authorList>
    </citation>
    <scope>NUCLEOTIDE SEQUENCE [LARGE SCALE GENOMIC DNA]</scope>
    <source>
        <strain evidence="10 11">WY-16</strain>
    </source>
</reference>
<keyword evidence="11" id="KW-1185">Reference proteome</keyword>
<dbReference type="Pfam" id="PF00486">
    <property type="entry name" value="Trans_reg_C"/>
    <property type="match status" value="1"/>
</dbReference>
<dbReference type="CDD" id="cd00383">
    <property type="entry name" value="trans_reg_C"/>
    <property type="match status" value="1"/>
</dbReference>
<dbReference type="InterPro" id="IPR001789">
    <property type="entry name" value="Sig_transdc_resp-reg_receiver"/>
</dbReference>
<dbReference type="Gene3D" id="3.40.50.2300">
    <property type="match status" value="1"/>
</dbReference>
<name>A0ABT9BP18_9MICO</name>
<dbReference type="EMBL" id="JAUQUB010000002">
    <property type="protein sequence ID" value="MDO7882765.1"/>
    <property type="molecule type" value="Genomic_DNA"/>
</dbReference>